<dbReference type="Proteomes" id="UP000754226">
    <property type="component" value="Unassembled WGS sequence"/>
</dbReference>
<keyword evidence="5" id="KW-0460">Magnesium</keyword>
<dbReference type="AlphaFoldDB" id="A0A943EF66"/>
<reference evidence="8" key="1">
    <citation type="submission" date="2021-02" db="EMBL/GenBank/DDBJ databases">
        <title>Infant gut strain persistence is associated with maternal origin, phylogeny, and functional potential including surface adhesion and iron acquisition.</title>
        <authorList>
            <person name="Lou Y.C."/>
        </authorList>
    </citation>
    <scope>NUCLEOTIDE SEQUENCE</scope>
    <source>
        <strain evidence="8">L3_106_000M1_dasL3_106_000M1_concoct_15</strain>
    </source>
</reference>
<keyword evidence="4" id="KW-0378">Hydrolase</keyword>
<dbReference type="GO" id="GO:0010945">
    <property type="term" value="F:coenzyme A diphosphatase activity"/>
    <property type="evidence" value="ECO:0007669"/>
    <property type="project" value="InterPro"/>
</dbReference>
<dbReference type="InterPro" id="IPR000086">
    <property type="entry name" value="NUDIX_hydrolase_dom"/>
</dbReference>
<protein>
    <submittedName>
        <fullName evidence="8">CoA pyrophosphatase</fullName>
    </submittedName>
</protein>
<sequence length="210" mass="24216">MTFQSIDTLRRIVPFQSSSIDRTLHIWESAVLLPLIEGAKGWEILFEVRSSALTWQPGDICFPGGHREDMDRSLSDTALRETSEELGIPQNEITLLGPLDYFYGVMGPLIYPYVGILPKDYPLTIEQDEVAALFTIPVETLLSLTPEKGKVAIGSKRLEGFPPELETKKMEDWVMQHTYDVYFYRYKERLIWGITARVLTQFLERLRKTR</sequence>
<dbReference type="Pfam" id="PF00293">
    <property type="entry name" value="NUDIX"/>
    <property type="match status" value="1"/>
</dbReference>
<dbReference type="InterPro" id="IPR015797">
    <property type="entry name" value="NUDIX_hydrolase-like_dom_sf"/>
</dbReference>
<evidence type="ECO:0000313" key="9">
    <source>
        <dbReference type="Proteomes" id="UP000754226"/>
    </source>
</evidence>
<name>A0A943EF66_9FIRM</name>
<dbReference type="PROSITE" id="PS51462">
    <property type="entry name" value="NUDIX"/>
    <property type="match status" value="1"/>
</dbReference>
<keyword evidence="6" id="KW-0464">Manganese</keyword>
<comment type="cofactor">
    <cofactor evidence="1">
        <name>Mn(2+)</name>
        <dbReference type="ChEBI" id="CHEBI:29035"/>
    </cofactor>
</comment>
<evidence type="ECO:0000313" key="8">
    <source>
        <dbReference type="EMBL" id="MBS5520293.1"/>
    </source>
</evidence>
<gene>
    <name evidence="8" type="ORF">KHX13_08240</name>
</gene>
<dbReference type="SUPFAM" id="SSF55811">
    <property type="entry name" value="Nudix"/>
    <property type="match status" value="1"/>
</dbReference>
<dbReference type="GO" id="GO:0046872">
    <property type="term" value="F:metal ion binding"/>
    <property type="evidence" value="ECO:0007669"/>
    <property type="project" value="UniProtKB-KW"/>
</dbReference>
<feature type="domain" description="Nudix hydrolase" evidence="7">
    <location>
        <begin position="26"/>
        <end position="157"/>
    </location>
</feature>
<comment type="caution">
    <text evidence="8">The sequence shown here is derived from an EMBL/GenBank/DDBJ whole genome shotgun (WGS) entry which is preliminary data.</text>
</comment>
<comment type="cofactor">
    <cofactor evidence="2">
        <name>Mg(2+)</name>
        <dbReference type="ChEBI" id="CHEBI:18420"/>
    </cofactor>
</comment>
<dbReference type="CDD" id="cd03426">
    <property type="entry name" value="NUDIX_CoAse_Nudt7"/>
    <property type="match status" value="1"/>
</dbReference>
<evidence type="ECO:0000256" key="3">
    <source>
        <dbReference type="ARBA" id="ARBA00022723"/>
    </source>
</evidence>
<proteinExistence type="predicted"/>
<organism evidence="8 9">
    <name type="scientific">Acidaminococcus intestini</name>
    <dbReference type="NCBI Taxonomy" id="187327"/>
    <lineage>
        <taxon>Bacteria</taxon>
        <taxon>Bacillati</taxon>
        <taxon>Bacillota</taxon>
        <taxon>Negativicutes</taxon>
        <taxon>Acidaminococcales</taxon>
        <taxon>Acidaminococcaceae</taxon>
        <taxon>Acidaminococcus</taxon>
    </lineage>
</organism>
<dbReference type="EMBL" id="JAGZCZ010000010">
    <property type="protein sequence ID" value="MBS5520293.1"/>
    <property type="molecule type" value="Genomic_DNA"/>
</dbReference>
<evidence type="ECO:0000259" key="7">
    <source>
        <dbReference type="PROSITE" id="PS51462"/>
    </source>
</evidence>
<evidence type="ECO:0000256" key="1">
    <source>
        <dbReference type="ARBA" id="ARBA00001936"/>
    </source>
</evidence>
<keyword evidence="3" id="KW-0479">Metal-binding</keyword>
<dbReference type="PANTHER" id="PTHR12992">
    <property type="entry name" value="NUDIX HYDROLASE"/>
    <property type="match status" value="1"/>
</dbReference>
<evidence type="ECO:0000256" key="6">
    <source>
        <dbReference type="ARBA" id="ARBA00023211"/>
    </source>
</evidence>
<dbReference type="PANTHER" id="PTHR12992:SF11">
    <property type="entry name" value="MITOCHONDRIAL COENZYME A DIPHOSPHATASE NUDT8"/>
    <property type="match status" value="1"/>
</dbReference>
<dbReference type="InterPro" id="IPR045121">
    <property type="entry name" value="CoAse"/>
</dbReference>
<evidence type="ECO:0000256" key="5">
    <source>
        <dbReference type="ARBA" id="ARBA00022842"/>
    </source>
</evidence>
<evidence type="ECO:0000256" key="2">
    <source>
        <dbReference type="ARBA" id="ARBA00001946"/>
    </source>
</evidence>
<dbReference type="Gene3D" id="3.90.79.10">
    <property type="entry name" value="Nucleoside Triphosphate Pyrophosphohydrolase"/>
    <property type="match status" value="1"/>
</dbReference>
<accession>A0A943EF66</accession>
<evidence type="ECO:0000256" key="4">
    <source>
        <dbReference type="ARBA" id="ARBA00022801"/>
    </source>
</evidence>